<gene>
    <name evidence="2" type="ORF">SAMN05192533_110196</name>
</gene>
<protein>
    <submittedName>
        <fullName evidence="2">VWA-like domain</fullName>
    </submittedName>
</protein>
<dbReference type="AlphaFoldDB" id="A0A1H8F2G7"/>
<name>A0A1H8F2G7_9BACI</name>
<organism evidence="2 3">
    <name type="scientific">Mesobacillus persicus</name>
    <dbReference type="NCBI Taxonomy" id="930146"/>
    <lineage>
        <taxon>Bacteria</taxon>
        <taxon>Bacillati</taxon>
        <taxon>Bacillota</taxon>
        <taxon>Bacilli</taxon>
        <taxon>Bacillales</taxon>
        <taxon>Bacillaceae</taxon>
        <taxon>Mesobacillus</taxon>
    </lineage>
</organism>
<dbReference type="Pfam" id="PF09967">
    <property type="entry name" value="DUF2201"/>
    <property type="match status" value="1"/>
</dbReference>
<evidence type="ECO:0000313" key="3">
    <source>
        <dbReference type="Proteomes" id="UP000198553"/>
    </source>
</evidence>
<reference evidence="3" key="1">
    <citation type="submission" date="2016-10" db="EMBL/GenBank/DDBJ databases">
        <authorList>
            <person name="Varghese N."/>
            <person name="Submissions S."/>
        </authorList>
    </citation>
    <scope>NUCLEOTIDE SEQUENCE [LARGE SCALE GENOMIC DNA]</scope>
    <source>
        <strain evidence="3">B48,IBRC-M 10115,DSM 25386,CECT 8001</strain>
    </source>
</reference>
<dbReference type="EMBL" id="FOBW01000010">
    <property type="protein sequence ID" value="SEN25905.1"/>
    <property type="molecule type" value="Genomic_DNA"/>
</dbReference>
<dbReference type="RefSeq" id="WP_090747387.1">
    <property type="nucleotide sequence ID" value="NZ_FOBW01000010.1"/>
</dbReference>
<proteinExistence type="predicted"/>
<dbReference type="OrthoDB" id="2719107at2"/>
<sequence>MRWQRELLKIMQNNRDKKLALVIDTSSNQTDHQVIENVIKFVGEMNPEATLIQADFKIRSIDKIKKTPAIKYYSHGKSSYTEVFEWANAEEIETLMYVTDVTGFLYDELEVKPFVYWLIPDQYKPKVPFGKLLNVV</sequence>
<evidence type="ECO:0000313" key="2">
    <source>
        <dbReference type="EMBL" id="SEN25905.1"/>
    </source>
</evidence>
<dbReference type="InterPro" id="IPR018698">
    <property type="entry name" value="VWA-like_dom"/>
</dbReference>
<feature type="domain" description="VWA-like" evidence="1">
    <location>
        <begin position="19"/>
        <end position="134"/>
    </location>
</feature>
<evidence type="ECO:0000259" key="1">
    <source>
        <dbReference type="Pfam" id="PF09967"/>
    </source>
</evidence>
<dbReference type="Proteomes" id="UP000198553">
    <property type="component" value="Unassembled WGS sequence"/>
</dbReference>
<keyword evidence="3" id="KW-1185">Reference proteome</keyword>
<accession>A0A1H8F2G7</accession>